<accession>A0ABW7GA80</accession>
<evidence type="ECO:0000256" key="3">
    <source>
        <dbReference type="ARBA" id="ARBA00012748"/>
    </source>
</evidence>
<dbReference type="PANTHER" id="PTHR43643:SF6">
    <property type="entry name" value="HISTIDINOL-PHOSPHATE AMINOTRANSFERASE"/>
    <property type="match status" value="1"/>
</dbReference>
<evidence type="ECO:0000256" key="8">
    <source>
        <dbReference type="ARBA" id="ARBA00023102"/>
    </source>
</evidence>
<dbReference type="CDD" id="cd00609">
    <property type="entry name" value="AAT_like"/>
    <property type="match status" value="1"/>
</dbReference>
<dbReference type="GO" id="GO:0008483">
    <property type="term" value="F:transaminase activity"/>
    <property type="evidence" value="ECO:0007669"/>
    <property type="project" value="UniProtKB-KW"/>
</dbReference>
<keyword evidence="4 12" id="KW-0032">Aminotransferase</keyword>
<comment type="caution">
    <text evidence="12">The sequence shown here is derived from an EMBL/GenBank/DDBJ whole genome shotgun (WGS) entry which is preliminary data.</text>
</comment>
<feature type="domain" description="Aminotransferase class I/classII large" evidence="11">
    <location>
        <begin position="21"/>
        <end position="324"/>
    </location>
</feature>
<dbReference type="Proteomes" id="UP001606305">
    <property type="component" value="Unassembled WGS sequence"/>
</dbReference>
<dbReference type="Gene3D" id="3.90.1150.10">
    <property type="entry name" value="Aspartate Aminotransferase, domain 1"/>
    <property type="match status" value="1"/>
</dbReference>
<organism evidence="12 13">
    <name type="scientific">Pelomonas nitida</name>
    <dbReference type="NCBI Taxonomy" id="3299027"/>
    <lineage>
        <taxon>Bacteria</taxon>
        <taxon>Pseudomonadati</taxon>
        <taxon>Pseudomonadota</taxon>
        <taxon>Betaproteobacteria</taxon>
        <taxon>Burkholderiales</taxon>
        <taxon>Sphaerotilaceae</taxon>
        <taxon>Roseateles</taxon>
    </lineage>
</organism>
<dbReference type="SUPFAM" id="SSF53383">
    <property type="entry name" value="PLP-dependent transferases"/>
    <property type="match status" value="1"/>
</dbReference>
<comment type="catalytic activity">
    <reaction evidence="9">
        <text>L-histidinol phosphate + 2-oxoglutarate = 3-(imidazol-4-yl)-2-oxopropyl phosphate + L-glutamate</text>
        <dbReference type="Rhea" id="RHEA:23744"/>
        <dbReference type="ChEBI" id="CHEBI:16810"/>
        <dbReference type="ChEBI" id="CHEBI:29985"/>
        <dbReference type="ChEBI" id="CHEBI:57766"/>
        <dbReference type="ChEBI" id="CHEBI:57980"/>
        <dbReference type="EC" id="2.6.1.9"/>
    </reaction>
</comment>
<dbReference type="EMBL" id="JBIGIA010000016">
    <property type="protein sequence ID" value="MFG6458869.1"/>
    <property type="molecule type" value="Genomic_DNA"/>
</dbReference>
<evidence type="ECO:0000256" key="10">
    <source>
        <dbReference type="SAM" id="MobiDB-lite"/>
    </source>
</evidence>
<dbReference type="InterPro" id="IPR015421">
    <property type="entry name" value="PyrdxlP-dep_Trfase_major"/>
</dbReference>
<dbReference type="EC" id="2.6.1.9" evidence="3"/>
<dbReference type="InterPro" id="IPR015422">
    <property type="entry name" value="PyrdxlP-dep_Trfase_small"/>
</dbReference>
<feature type="region of interest" description="Disordered" evidence="10">
    <location>
        <begin position="1"/>
        <end position="32"/>
    </location>
</feature>
<evidence type="ECO:0000256" key="6">
    <source>
        <dbReference type="ARBA" id="ARBA00022679"/>
    </source>
</evidence>
<evidence type="ECO:0000259" key="11">
    <source>
        <dbReference type="Pfam" id="PF00155"/>
    </source>
</evidence>
<keyword evidence="13" id="KW-1185">Reference proteome</keyword>
<dbReference type="Gene3D" id="3.40.640.10">
    <property type="entry name" value="Type I PLP-dependent aspartate aminotransferase-like (Major domain)"/>
    <property type="match status" value="1"/>
</dbReference>
<sequence>MTTPLLAEHGGTDDGPTPAHDFSSNASPLGPPPALLQAVQAADRHAYPDPHYRALRRRLAGPGDDKLVLPTAGGAEAIRRLTLAAWLDGRREAWVPQPGFGDYALAAQALGLAVKPYARTADIRPTAPALVWLCEPCNPTGASPATSDTDWPALAGHHVIVDRAYEPLRLHGTAPELPPGAWQLVCPNKALGLTGIRAGYAIAPAADALWSQALSLAPSWVLSAEGVALLTHWLDDDTQAWLAQARATLRDWCTAQRALLAALGWQQQPSCTNFWLARPPVADTPRRLREHGLRVRDATSFGLPGWVRVSAQPPAAQQALRQALHDIQGEKT</sequence>
<dbReference type="InterPro" id="IPR050106">
    <property type="entry name" value="HistidinolP_aminotransfase"/>
</dbReference>
<evidence type="ECO:0000313" key="13">
    <source>
        <dbReference type="Proteomes" id="UP001606305"/>
    </source>
</evidence>
<comment type="pathway">
    <text evidence="1">Amino-acid biosynthesis; L-histidine biosynthesis; L-histidine from 5-phospho-alpha-D-ribose 1-diphosphate: step 7/9.</text>
</comment>
<reference evidence="12 13" key="1">
    <citation type="submission" date="2024-09" db="EMBL/GenBank/DDBJ databases">
        <title>Novel species of the genus Pelomonas and Roseateles isolated from streams.</title>
        <authorList>
            <person name="Lu H."/>
        </authorList>
    </citation>
    <scope>NUCLEOTIDE SEQUENCE [LARGE SCALE GENOMIC DNA]</scope>
    <source>
        <strain evidence="12 13">BYS96W</strain>
    </source>
</reference>
<dbReference type="RefSeq" id="WP_394490280.1">
    <property type="nucleotide sequence ID" value="NZ_JBIGIA010000016.1"/>
</dbReference>
<dbReference type="PANTHER" id="PTHR43643">
    <property type="entry name" value="HISTIDINOL-PHOSPHATE AMINOTRANSFERASE 2"/>
    <property type="match status" value="1"/>
</dbReference>
<gene>
    <name evidence="12" type="ORF">ACG00X_18695</name>
</gene>
<keyword evidence="6" id="KW-0808">Transferase</keyword>
<keyword evidence="8" id="KW-0368">Histidine biosynthesis</keyword>
<comment type="similarity">
    <text evidence="2">Belongs to the class-II pyridoxal-phosphate-dependent aminotransferase family. Histidinol-phosphate aminotransferase subfamily.</text>
</comment>
<evidence type="ECO:0000256" key="7">
    <source>
        <dbReference type="ARBA" id="ARBA00022898"/>
    </source>
</evidence>
<proteinExistence type="inferred from homology"/>
<evidence type="ECO:0000256" key="4">
    <source>
        <dbReference type="ARBA" id="ARBA00022576"/>
    </source>
</evidence>
<dbReference type="InterPro" id="IPR004839">
    <property type="entry name" value="Aminotransferase_I/II_large"/>
</dbReference>
<evidence type="ECO:0000256" key="5">
    <source>
        <dbReference type="ARBA" id="ARBA00022605"/>
    </source>
</evidence>
<keyword evidence="5" id="KW-0028">Amino-acid biosynthesis</keyword>
<evidence type="ECO:0000256" key="9">
    <source>
        <dbReference type="ARBA" id="ARBA00047481"/>
    </source>
</evidence>
<name>A0ABW7GA80_9BURK</name>
<evidence type="ECO:0000256" key="2">
    <source>
        <dbReference type="ARBA" id="ARBA00007970"/>
    </source>
</evidence>
<protein>
    <recommendedName>
        <fullName evidence="3">histidinol-phosphate transaminase</fullName>
        <ecNumber evidence="3">2.6.1.9</ecNumber>
    </recommendedName>
</protein>
<dbReference type="InterPro" id="IPR015424">
    <property type="entry name" value="PyrdxlP-dep_Trfase"/>
</dbReference>
<dbReference type="Pfam" id="PF00155">
    <property type="entry name" value="Aminotran_1_2"/>
    <property type="match status" value="1"/>
</dbReference>
<evidence type="ECO:0000313" key="12">
    <source>
        <dbReference type="EMBL" id="MFG6458869.1"/>
    </source>
</evidence>
<evidence type="ECO:0000256" key="1">
    <source>
        <dbReference type="ARBA" id="ARBA00005011"/>
    </source>
</evidence>
<keyword evidence="7" id="KW-0663">Pyridoxal phosphate</keyword>